<name>A0ACB9GI96_CICIN</name>
<dbReference type="EMBL" id="CM042010">
    <property type="protein sequence ID" value="KAI3782763.1"/>
    <property type="molecule type" value="Genomic_DNA"/>
</dbReference>
<protein>
    <submittedName>
        <fullName evidence="1">Uncharacterized protein</fullName>
    </submittedName>
</protein>
<evidence type="ECO:0000313" key="1">
    <source>
        <dbReference type="EMBL" id="KAI3782763.1"/>
    </source>
</evidence>
<sequence>MIECPTMGTVNQGFLENLGDVLDIKQLDWCGFGISSLKSSRTMWKILDDNCVFTGPIVFLLFEFTNANKIIEDGDDVDDTTSMRDCPFYEGFTENVVQQILEKGDDNNSVEEIISEINLNFNTYYNAKRDIDKWLVRGLKKFRDSEALLKLVTKRNHEFNLACPKISTSDDFHDPTLFNGMLTLVMHGGSNTTESNHAQFQKETVQDDAQDEIVFGTLFSQVLDAEAFGIMEKAALAAYNINSEESDEVKYGNIPYDLIVEYSMRHMETYKGEDFDKWDIGFENEYKDNDDQHNQLDEMRKKYVTKILTWDLNFVKPSLYEMLASYNRLSDAKKESFNTEEHLLHIDA</sequence>
<gene>
    <name evidence="1" type="ORF">L2E82_12818</name>
</gene>
<proteinExistence type="predicted"/>
<organism evidence="1 2">
    <name type="scientific">Cichorium intybus</name>
    <name type="common">Chicory</name>
    <dbReference type="NCBI Taxonomy" id="13427"/>
    <lineage>
        <taxon>Eukaryota</taxon>
        <taxon>Viridiplantae</taxon>
        <taxon>Streptophyta</taxon>
        <taxon>Embryophyta</taxon>
        <taxon>Tracheophyta</taxon>
        <taxon>Spermatophyta</taxon>
        <taxon>Magnoliopsida</taxon>
        <taxon>eudicotyledons</taxon>
        <taxon>Gunneridae</taxon>
        <taxon>Pentapetalae</taxon>
        <taxon>asterids</taxon>
        <taxon>campanulids</taxon>
        <taxon>Asterales</taxon>
        <taxon>Asteraceae</taxon>
        <taxon>Cichorioideae</taxon>
        <taxon>Cichorieae</taxon>
        <taxon>Cichoriinae</taxon>
        <taxon>Cichorium</taxon>
    </lineage>
</organism>
<accession>A0ACB9GI96</accession>
<dbReference type="Proteomes" id="UP001055811">
    <property type="component" value="Linkage Group LG02"/>
</dbReference>
<evidence type="ECO:0000313" key="2">
    <source>
        <dbReference type="Proteomes" id="UP001055811"/>
    </source>
</evidence>
<comment type="caution">
    <text evidence="1">The sequence shown here is derived from an EMBL/GenBank/DDBJ whole genome shotgun (WGS) entry which is preliminary data.</text>
</comment>
<reference evidence="2" key="1">
    <citation type="journal article" date="2022" name="Mol. Ecol. Resour.">
        <title>The genomes of chicory, endive, great burdock and yacon provide insights into Asteraceae palaeo-polyploidization history and plant inulin production.</title>
        <authorList>
            <person name="Fan W."/>
            <person name="Wang S."/>
            <person name="Wang H."/>
            <person name="Wang A."/>
            <person name="Jiang F."/>
            <person name="Liu H."/>
            <person name="Zhao H."/>
            <person name="Xu D."/>
            <person name="Zhang Y."/>
        </authorList>
    </citation>
    <scope>NUCLEOTIDE SEQUENCE [LARGE SCALE GENOMIC DNA]</scope>
    <source>
        <strain evidence="2">cv. Punajuju</strain>
    </source>
</reference>
<keyword evidence="2" id="KW-1185">Reference proteome</keyword>
<reference evidence="1 2" key="2">
    <citation type="journal article" date="2022" name="Mol. Ecol. Resour.">
        <title>The genomes of chicory, endive, great burdock and yacon provide insights into Asteraceae paleo-polyploidization history and plant inulin production.</title>
        <authorList>
            <person name="Fan W."/>
            <person name="Wang S."/>
            <person name="Wang H."/>
            <person name="Wang A."/>
            <person name="Jiang F."/>
            <person name="Liu H."/>
            <person name="Zhao H."/>
            <person name="Xu D."/>
            <person name="Zhang Y."/>
        </authorList>
    </citation>
    <scope>NUCLEOTIDE SEQUENCE [LARGE SCALE GENOMIC DNA]</scope>
    <source>
        <strain evidence="2">cv. Punajuju</strain>
        <tissue evidence="1">Leaves</tissue>
    </source>
</reference>